<accession>A0A6J5PNY1</accession>
<evidence type="ECO:0000256" key="1">
    <source>
        <dbReference type="SAM" id="MobiDB-lite"/>
    </source>
</evidence>
<gene>
    <name evidence="2" type="ORF">UFOVP954_7</name>
</gene>
<reference evidence="2" key="1">
    <citation type="submission" date="2020-05" db="EMBL/GenBank/DDBJ databases">
        <authorList>
            <person name="Chiriac C."/>
            <person name="Salcher M."/>
            <person name="Ghai R."/>
            <person name="Kavagutti S V."/>
        </authorList>
    </citation>
    <scope>NUCLEOTIDE SEQUENCE</scope>
</reference>
<dbReference type="EMBL" id="LR796903">
    <property type="protein sequence ID" value="CAB4173550.1"/>
    <property type="molecule type" value="Genomic_DNA"/>
</dbReference>
<protein>
    <submittedName>
        <fullName evidence="2">Uncharacterized protein</fullName>
    </submittedName>
</protein>
<proteinExistence type="predicted"/>
<evidence type="ECO:0000313" key="2">
    <source>
        <dbReference type="EMBL" id="CAB4173550.1"/>
    </source>
</evidence>
<name>A0A6J5PNY1_9CAUD</name>
<sequence length="42" mass="4416">MKKISSKKSGLPMKSSPVKGGKLEPMKGGKSKSMGRAPKKPC</sequence>
<feature type="region of interest" description="Disordered" evidence="1">
    <location>
        <begin position="1"/>
        <end position="42"/>
    </location>
</feature>
<organism evidence="2">
    <name type="scientific">uncultured Caudovirales phage</name>
    <dbReference type="NCBI Taxonomy" id="2100421"/>
    <lineage>
        <taxon>Viruses</taxon>
        <taxon>Duplodnaviria</taxon>
        <taxon>Heunggongvirae</taxon>
        <taxon>Uroviricota</taxon>
        <taxon>Caudoviricetes</taxon>
        <taxon>Peduoviridae</taxon>
        <taxon>Maltschvirus</taxon>
        <taxon>Maltschvirus maltsch</taxon>
    </lineage>
</organism>